<dbReference type="KEGG" id="tpz:Tph_c13610"/>
<keyword evidence="9" id="KW-1185">Reference proteome</keyword>
<evidence type="ECO:0000256" key="4">
    <source>
        <dbReference type="ARBA" id="ARBA00023002"/>
    </source>
</evidence>
<dbReference type="Pfam" id="PF00890">
    <property type="entry name" value="FAD_binding_2"/>
    <property type="match status" value="1"/>
</dbReference>
<evidence type="ECO:0000256" key="3">
    <source>
        <dbReference type="ARBA" id="ARBA00022827"/>
    </source>
</evidence>
<dbReference type="Gene3D" id="3.50.50.60">
    <property type="entry name" value="FAD/NAD(P)-binding domain"/>
    <property type="match status" value="1"/>
</dbReference>
<dbReference type="PANTHER" id="PTHR43400">
    <property type="entry name" value="FUMARATE REDUCTASE"/>
    <property type="match status" value="1"/>
</dbReference>
<keyword evidence="4" id="KW-0560">Oxidoreductase</keyword>
<evidence type="ECO:0000313" key="8">
    <source>
        <dbReference type="EMBL" id="AFV11577.1"/>
    </source>
</evidence>
<organism evidence="8 9">
    <name type="scientific">Thermacetogenium phaeum (strain ATCC BAA-254 / DSM 26808 / PB)</name>
    <dbReference type="NCBI Taxonomy" id="1089553"/>
    <lineage>
        <taxon>Bacteria</taxon>
        <taxon>Bacillati</taxon>
        <taxon>Bacillota</taxon>
        <taxon>Clostridia</taxon>
        <taxon>Thermoanaerobacterales</taxon>
        <taxon>Thermoanaerobacteraceae</taxon>
        <taxon>Thermacetogenium</taxon>
    </lineage>
</organism>
<protein>
    <submittedName>
        <fullName evidence="8">Fumarate reductase flavoprotein subunit FccA</fullName>
    </submittedName>
</protein>
<gene>
    <name evidence="8" type="primary">fccA2</name>
    <name evidence="8" type="ordered locus">Tph_c13610</name>
</gene>
<dbReference type="GO" id="GO:0033765">
    <property type="term" value="F:steroid dehydrogenase activity, acting on the CH-CH group of donors"/>
    <property type="evidence" value="ECO:0007669"/>
    <property type="project" value="UniProtKB-ARBA"/>
</dbReference>
<evidence type="ECO:0000256" key="1">
    <source>
        <dbReference type="ARBA" id="ARBA00001974"/>
    </source>
</evidence>
<dbReference type="SUPFAM" id="SSF56425">
    <property type="entry name" value="Succinate dehydrogenase/fumarate reductase flavoprotein, catalytic domain"/>
    <property type="match status" value="1"/>
</dbReference>
<sequence>MEKEKKGISRRSFLKGVAVGAAGIAAAGALAGCGQQEKPHPDSNAEKQTGYSWEVPPEPIPEKEIKKTVTSDVVVIGAGVSGLMAALAAVESNVKTVLIEKHSSFTARGGHNGAIGSKLQKKLGIEIDKAQVVRDLVRWAGTKVDERLIMLWADKSGEVMDYLIDMAEAEGMEVTMFNSGSSDKYYTEYVTAHMFGGMNEANLAGMLEKKIRQKGGDIYYKTPAVQLIRKEGGRVTGVIAGEEGNYTLFNARKAVVLCTGDYGNNKEMLERFCPKALDVDMNVYAPALNTGDGHKMGLWIGAALQEEEPHAPMIHNLGGAPMTSNPFLRVNALGERYQNEDVPVPYICNAISRQPRNIAWVVFDGKFADDAPKMGGGFAREPMVTQETLKALEKAIGNKTAVKADTIEDLAQKMGVPVESFRATVERYNQLAKMGVDLDFGKNPRMLTTIEQPPFYAAKIPTALLVVLGGFKVNTKMQVLDTKGKIIPGLYAAGNVTGDFFANDYPVICPGLSHGRALTFGRIAGLNAAAEKV</sequence>
<name>K4LHN1_THEPS</name>
<dbReference type="Proteomes" id="UP000000467">
    <property type="component" value="Chromosome"/>
</dbReference>
<dbReference type="RefSeq" id="WP_015050458.1">
    <property type="nucleotide sequence ID" value="NC_018870.1"/>
</dbReference>
<dbReference type="InterPro" id="IPR006311">
    <property type="entry name" value="TAT_signal"/>
</dbReference>
<proteinExistence type="predicted"/>
<feature type="region of interest" description="Disordered" evidence="5">
    <location>
        <begin position="32"/>
        <end position="59"/>
    </location>
</feature>
<comment type="cofactor">
    <cofactor evidence="1">
        <name>FAD</name>
        <dbReference type="ChEBI" id="CHEBI:57692"/>
    </cofactor>
</comment>
<feature type="signal peptide" evidence="6">
    <location>
        <begin position="1"/>
        <end position="31"/>
    </location>
</feature>
<dbReference type="PRINTS" id="PR00368">
    <property type="entry name" value="FADPNR"/>
</dbReference>
<evidence type="ECO:0000256" key="6">
    <source>
        <dbReference type="SAM" id="SignalP"/>
    </source>
</evidence>
<feature type="chain" id="PRO_5039110599" evidence="6">
    <location>
        <begin position="32"/>
        <end position="533"/>
    </location>
</feature>
<accession>K4LHN1</accession>
<dbReference type="PROSITE" id="PS51257">
    <property type="entry name" value="PROKAR_LIPOPROTEIN"/>
    <property type="match status" value="1"/>
</dbReference>
<dbReference type="SUPFAM" id="SSF51905">
    <property type="entry name" value="FAD/NAD(P)-binding domain"/>
    <property type="match status" value="1"/>
</dbReference>
<dbReference type="PANTHER" id="PTHR43400:SF10">
    <property type="entry name" value="3-OXOSTEROID 1-DEHYDROGENASE"/>
    <property type="match status" value="1"/>
</dbReference>
<dbReference type="HOGENOM" id="CLU_011398_4_3_9"/>
<dbReference type="eggNOG" id="COG1053">
    <property type="taxonomic scope" value="Bacteria"/>
</dbReference>
<keyword evidence="3" id="KW-0274">FAD</keyword>
<keyword evidence="6" id="KW-0732">Signal</keyword>
<dbReference type="InterPro" id="IPR050315">
    <property type="entry name" value="FAD-oxidoreductase_2"/>
</dbReference>
<dbReference type="STRING" id="1089553.Tph_c13610"/>
<evidence type="ECO:0000256" key="5">
    <source>
        <dbReference type="SAM" id="MobiDB-lite"/>
    </source>
</evidence>
<dbReference type="InterPro" id="IPR027477">
    <property type="entry name" value="Succ_DH/fumarate_Rdtase_cat_sf"/>
</dbReference>
<dbReference type="AlphaFoldDB" id="K4LHN1"/>
<evidence type="ECO:0000313" key="9">
    <source>
        <dbReference type="Proteomes" id="UP000000467"/>
    </source>
</evidence>
<dbReference type="EMBL" id="CP003732">
    <property type="protein sequence ID" value="AFV11577.1"/>
    <property type="molecule type" value="Genomic_DNA"/>
</dbReference>
<dbReference type="PROSITE" id="PS51318">
    <property type="entry name" value="TAT"/>
    <property type="match status" value="1"/>
</dbReference>
<dbReference type="InterPro" id="IPR036188">
    <property type="entry name" value="FAD/NAD-bd_sf"/>
</dbReference>
<keyword evidence="2" id="KW-0285">Flavoprotein</keyword>
<evidence type="ECO:0000259" key="7">
    <source>
        <dbReference type="Pfam" id="PF00890"/>
    </source>
</evidence>
<feature type="domain" description="FAD-dependent oxidoreductase 2 FAD-binding" evidence="7">
    <location>
        <begin position="72"/>
        <end position="498"/>
    </location>
</feature>
<dbReference type="GO" id="GO:0008202">
    <property type="term" value="P:steroid metabolic process"/>
    <property type="evidence" value="ECO:0007669"/>
    <property type="project" value="UniProtKB-ARBA"/>
</dbReference>
<dbReference type="Gene3D" id="3.90.700.10">
    <property type="entry name" value="Succinate dehydrogenase/fumarate reductase flavoprotein, catalytic domain"/>
    <property type="match status" value="1"/>
</dbReference>
<evidence type="ECO:0000256" key="2">
    <source>
        <dbReference type="ARBA" id="ARBA00022630"/>
    </source>
</evidence>
<dbReference type="OrthoDB" id="9806724at2"/>
<dbReference type="InterPro" id="IPR003953">
    <property type="entry name" value="FAD-dep_OxRdtase_2_FAD-bd"/>
</dbReference>
<reference evidence="8 9" key="1">
    <citation type="journal article" date="2012" name="BMC Genomics">
        <title>Genome-guided analysis of physiological and morphological traits of the fermentative acetate oxidizer Thermacetogenium phaeum.</title>
        <authorList>
            <person name="Oehler D."/>
            <person name="Poehlein A."/>
            <person name="Leimbach A."/>
            <person name="Muller N."/>
            <person name="Daniel R."/>
            <person name="Gottschalk G."/>
            <person name="Schink B."/>
        </authorList>
    </citation>
    <scope>NUCLEOTIDE SEQUENCE [LARGE SCALE GENOMIC DNA]</scope>
    <source>
        <strain evidence="9">ATCC BAA-254 / DSM 26808 / PB</strain>
    </source>
</reference>